<evidence type="ECO:0000313" key="2">
    <source>
        <dbReference type="Proteomes" id="UP001197974"/>
    </source>
</evidence>
<dbReference type="RefSeq" id="WP_306020472.1">
    <property type="nucleotide sequence ID" value="NZ_CP129013.1"/>
</dbReference>
<dbReference type="EMBL" id="CP129013">
    <property type="protein sequence ID" value="WLR43896.1"/>
    <property type="molecule type" value="Genomic_DNA"/>
</dbReference>
<protein>
    <submittedName>
        <fullName evidence="1">Uncharacterized protein</fullName>
    </submittedName>
</protein>
<reference evidence="1 2" key="1">
    <citation type="submission" date="2023-06" db="EMBL/GenBank/DDBJ databases">
        <title>Five Gram-positive bacteria isolated from mangrove sediments in Shenzhen, Guangdong, China.</title>
        <authorList>
            <person name="Yu S."/>
            <person name="Zheng W."/>
            <person name="Huang Y."/>
        </authorList>
    </citation>
    <scope>NUCLEOTIDE SEQUENCE [LARGE SCALE GENOMIC DNA]</scope>
    <source>
        <strain evidence="1 2">SaN35-3</strain>
    </source>
</reference>
<organism evidence="1 2">
    <name type="scientific">Bacillus carboniphilus</name>
    <dbReference type="NCBI Taxonomy" id="86663"/>
    <lineage>
        <taxon>Bacteria</taxon>
        <taxon>Bacillati</taxon>
        <taxon>Bacillota</taxon>
        <taxon>Bacilli</taxon>
        <taxon>Bacillales</taxon>
        <taxon>Bacillaceae</taxon>
        <taxon>Bacillus</taxon>
    </lineage>
</organism>
<dbReference type="InterPro" id="IPR036691">
    <property type="entry name" value="Endo/exonu/phosph_ase_sf"/>
</dbReference>
<name>A0ABY9JWX8_9BACI</name>
<keyword evidence="2" id="KW-1185">Reference proteome</keyword>
<accession>A0ABY9JWX8</accession>
<dbReference type="Gene3D" id="3.60.10.10">
    <property type="entry name" value="Endonuclease/exonuclease/phosphatase"/>
    <property type="match status" value="1"/>
</dbReference>
<dbReference type="Proteomes" id="UP001197974">
    <property type="component" value="Chromosome"/>
</dbReference>
<gene>
    <name evidence="1" type="ORF">LC087_07200</name>
</gene>
<evidence type="ECO:0000313" key="1">
    <source>
        <dbReference type="EMBL" id="WLR43896.1"/>
    </source>
</evidence>
<sequence length="205" mass="22921">MNVPYELVTVAGKADESYPSTNGNRVRLRDFDVFLVRKGADIKITNIVSKTFTDNPFAAYSSIDVSRNGKTVRIINTQLAFVTVSIMEQINELLGGPLNTALPALLTGDLQFSPDSAEYARLLDDGFIDAWSQIRKNKGFTSSQTYDLLNVNSTLSRRDIYIFYRNKKDINIKSISRVGIDLSSRTRTGLWPSNHVGISSNIYIK</sequence>
<proteinExistence type="predicted"/>
<dbReference type="SUPFAM" id="SSF56219">
    <property type="entry name" value="DNase I-like"/>
    <property type="match status" value="1"/>
</dbReference>